<organism evidence="7 8">
    <name type="scientific">Acropora cervicornis</name>
    <name type="common">Staghorn coral</name>
    <dbReference type="NCBI Taxonomy" id="6130"/>
    <lineage>
        <taxon>Eukaryota</taxon>
        <taxon>Metazoa</taxon>
        <taxon>Cnidaria</taxon>
        <taxon>Anthozoa</taxon>
        <taxon>Hexacorallia</taxon>
        <taxon>Scleractinia</taxon>
        <taxon>Astrocoeniina</taxon>
        <taxon>Acroporidae</taxon>
        <taxon>Acropora</taxon>
    </lineage>
</organism>
<feature type="region of interest" description="Disordered" evidence="5">
    <location>
        <begin position="145"/>
        <end position="189"/>
    </location>
</feature>
<dbReference type="Proteomes" id="UP001249851">
    <property type="component" value="Unassembled WGS sequence"/>
</dbReference>
<reference evidence="7" key="2">
    <citation type="journal article" date="2023" name="Science">
        <title>Genomic signatures of disease resistance in endangered staghorn corals.</title>
        <authorList>
            <person name="Vollmer S.V."/>
            <person name="Selwyn J.D."/>
            <person name="Despard B.A."/>
            <person name="Roesel C.L."/>
        </authorList>
    </citation>
    <scope>NUCLEOTIDE SEQUENCE</scope>
    <source>
        <strain evidence="7">K2</strain>
    </source>
</reference>
<comment type="caution">
    <text evidence="7">The sequence shown here is derived from an EMBL/GenBank/DDBJ whole genome shotgun (WGS) entry which is preliminary data.</text>
</comment>
<dbReference type="InterPro" id="IPR036855">
    <property type="entry name" value="Znf_CCCH_sf"/>
</dbReference>
<dbReference type="SMART" id="SM00356">
    <property type="entry name" value="ZnF_C3H1"/>
    <property type="match status" value="1"/>
</dbReference>
<dbReference type="Pfam" id="PF18044">
    <property type="entry name" value="zf-CCCH_4"/>
    <property type="match status" value="1"/>
</dbReference>
<evidence type="ECO:0000256" key="1">
    <source>
        <dbReference type="ARBA" id="ARBA00022723"/>
    </source>
</evidence>
<evidence type="ECO:0000256" key="4">
    <source>
        <dbReference type="PROSITE-ProRule" id="PRU00723"/>
    </source>
</evidence>
<gene>
    <name evidence="7" type="ORF">P5673_029746</name>
</gene>
<evidence type="ECO:0000256" key="2">
    <source>
        <dbReference type="ARBA" id="ARBA00022771"/>
    </source>
</evidence>
<feature type="compositionally biased region" description="Polar residues" evidence="5">
    <location>
        <begin position="64"/>
        <end position="76"/>
    </location>
</feature>
<keyword evidence="3 4" id="KW-0862">Zinc</keyword>
<keyword evidence="1 4" id="KW-0479">Metal-binding</keyword>
<dbReference type="SUPFAM" id="SSF90229">
    <property type="entry name" value="CCCH zinc finger"/>
    <property type="match status" value="1"/>
</dbReference>
<feature type="domain" description="C3H1-type" evidence="6">
    <location>
        <begin position="114"/>
        <end position="141"/>
    </location>
</feature>
<evidence type="ECO:0000256" key="5">
    <source>
        <dbReference type="SAM" id="MobiDB-lite"/>
    </source>
</evidence>
<evidence type="ECO:0000313" key="7">
    <source>
        <dbReference type="EMBL" id="KAK2549768.1"/>
    </source>
</evidence>
<proteinExistence type="predicted"/>
<keyword evidence="8" id="KW-1185">Reference proteome</keyword>
<protein>
    <recommendedName>
        <fullName evidence="6">C3H1-type domain-containing protein</fullName>
    </recommendedName>
</protein>
<dbReference type="Gene3D" id="4.10.1000.10">
    <property type="entry name" value="Zinc finger, CCCH-type"/>
    <property type="match status" value="1"/>
</dbReference>
<dbReference type="InterPro" id="IPR000571">
    <property type="entry name" value="Znf_CCCH"/>
</dbReference>
<keyword evidence="2 4" id="KW-0863">Zinc-finger</keyword>
<name>A0AAD9UTW7_ACRCE</name>
<dbReference type="PROSITE" id="PS50103">
    <property type="entry name" value="ZF_C3H1"/>
    <property type="match status" value="1"/>
</dbReference>
<sequence>MSLLGLVPDYGSDSSSSSESDEDESNLDDQRRDPDHGKCANDKLKEPQNTQIPLPLPKLDLKESSTLSTKDLNQRTHQTSSIFFNPYLAAEKQKLCVLEKHVQLSETKTEEGNKRNKQLCFKFQKGRCRQGDKCKFSHGTVNVPSANLEKSKEPSITPSHCNAAASYEPVEDEDSWGPQKKKKKKIGVADSLVPPRRALEAFAKQKLSGKP</sequence>
<evidence type="ECO:0000259" key="6">
    <source>
        <dbReference type="PROSITE" id="PS50103"/>
    </source>
</evidence>
<evidence type="ECO:0000256" key="3">
    <source>
        <dbReference type="ARBA" id="ARBA00022833"/>
    </source>
</evidence>
<feature type="compositionally biased region" description="Basic and acidic residues" evidence="5">
    <location>
        <begin position="28"/>
        <end position="46"/>
    </location>
</feature>
<dbReference type="InterPro" id="IPR041367">
    <property type="entry name" value="Znf-CCCH_4"/>
</dbReference>
<feature type="zinc finger region" description="C3H1-type" evidence="4">
    <location>
        <begin position="114"/>
        <end position="141"/>
    </location>
</feature>
<accession>A0AAD9UTW7</accession>
<reference evidence="7" key="1">
    <citation type="journal article" date="2023" name="G3 (Bethesda)">
        <title>Whole genome assembly and annotation of the endangered Caribbean coral Acropora cervicornis.</title>
        <authorList>
            <person name="Selwyn J.D."/>
            <person name="Vollmer S.V."/>
        </authorList>
    </citation>
    <scope>NUCLEOTIDE SEQUENCE</scope>
    <source>
        <strain evidence="7">K2</strain>
    </source>
</reference>
<evidence type="ECO:0000313" key="8">
    <source>
        <dbReference type="Proteomes" id="UP001249851"/>
    </source>
</evidence>
<feature type="region of interest" description="Disordered" evidence="5">
    <location>
        <begin position="1"/>
        <end position="76"/>
    </location>
</feature>
<dbReference type="EMBL" id="JARQWQ010000121">
    <property type="protein sequence ID" value="KAK2549768.1"/>
    <property type="molecule type" value="Genomic_DNA"/>
</dbReference>
<dbReference type="AlphaFoldDB" id="A0AAD9UTW7"/>
<dbReference type="GO" id="GO:0008270">
    <property type="term" value="F:zinc ion binding"/>
    <property type="evidence" value="ECO:0007669"/>
    <property type="project" value="UniProtKB-KW"/>
</dbReference>